<comment type="caution">
    <text evidence="1">The sequence shown here is derived from an EMBL/GenBank/DDBJ whole genome shotgun (WGS) entry which is preliminary data.</text>
</comment>
<dbReference type="Proteomes" id="UP000306798">
    <property type="component" value="Unassembled WGS sequence"/>
</dbReference>
<proteinExistence type="predicted"/>
<sequence>MDVSHIRRPEDWPFPIPGITADAINELLDAMEHDARFTGALYDELDGATREMDDPDQEQLVRDYYLLEQWRKE</sequence>
<dbReference type="RefSeq" id="WP_136510939.1">
    <property type="nucleotide sequence ID" value="NZ_SSTF01000004.1"/>
</dbReference>
<dbReference type="EMBL" id="SSTF01000004">
    <property type="protein sequence ID" value="THG27308.1"/>
    <property type="molecule type" value="Genomic_DNA"/>
</dbReference>
<gene>
    <name evidence="1" type="ORF">E5991_01955</name>
</gene>
<reference evidence="1 2" key="1">
    <citation type="submission" date="2019-04" db="EMBL/GenBank/DDBJ databases">
        <title>Microbes associate with the intestines of laboratory mice.</title>
        <authorList>
            <person name="Navarre W."/>
            <person name="Wong E."/>
            <person name="Huang K.C."/>
            <person name="Tropini C."/>
            <person name="Ng K."/>
            <person name="Yu B."/>
        </authorList>
    </citation>
    <scope>NUCLEOTIDE SEQUENCE [LARGE SCALE GENOMIC DNA]</scope>
    <source>
        <strain evidence="1 2">NM87_A27A</strain>
    </source>
</reference>
<evidence type="ECO:0000313" key="2">
    <source>
        <dbReference type="Proteomes" id="UP000306798"/>
    </source>
</evidence>
<name>A0A4S4FBN5_9BIFI</name>
<evidence type="ECO:0000313" key="1">
    <source>
        <dbReference type="EMBL" id="THG27308.1"/>
    </source>
</evidence>
<organism evidence="1 2">
    <name type="scientific">Bifidobacterium pseudolongum</name>
    <dbReference type="NCBI Taxonomy" id="1694"/>
    <lineage>
        <taxon>Bacteria</taxon>
        <taxon>Bacillati</taxon>
        <taxon>Actinomycetota</taxon>
        <taxon>Actinomycetes</taxon>
        <taxon>Bifidobacteriales</taxon>
        <taxon>Bifidobacteriaceae</taxon>
        <taxon>Bifidobacterium</taxon>
    </lineage>
</organism>
<accession>A0A4S4FBN5</accession>
<dbReference type="AlphaFoldDB" id="A0A4S4FBN5"/>
<protein>
    <submittedName>
        <fullName evidence="1">Uncharacterized protein</fullName>
    </submittedName>
</protein>